<organism evidence="2 3">
    <name type="scientific">Paralcaligenes ureilyticus</name>
    <dbReference type="NCBI Taxonomy" id="627131"/>
    <lineage>
        <taxon>Bacteria</taxon>
        <taxon>Pseudomonadati</taxon>
        <taxon>Pseudomonadota</taxon>
        <taxon>Betaproteobacteria</taxon>
        <taxon>Burkholderiales</taxon>
        <taxon>Alcaligenaceae</taxon>
        <taxon>Paralcaligenes</taxon>
    </lineage>
</organism>
<keyword evidence="1" id="KW-1133">Transmembrane helix</keyword>
<keyword evidence="1" id="KW-0472">Membrane</keyword>
<keyword evidence="1" id="KW-0812">Transmembrane</keyword>
<dbReference type="PANTHER" id="PTHR39594">
    <property type="entry name" value="PROTEIN YCHQ"/>
    <property type="match status" value="1"/>
</dbReference>
<reference evidence="2 3" key="1">
    <citation type="submission" date="2019-03" db="EMBL/GenBank/DDBJ databases">
        <title>Genomic Encyclopedia of Type Strains, Phase IV (KMG-IV): sequencing the most valuable type-strain genomes for metagenomic binning, comparative biology and taxonomic classification.</title>
        <authorList>
            <person name="Goeker M."/>
        </authorList>
    </citation>
    <scope>NUCLEOTIDE SEQUENCE [LARGE SCALE GENOMIC DNA]</scope>
    <source>
        <strain evidence="2 3">DSM 24591</strain>
    </source>
</reference>
<feature type="transmembrane region" description="Helical" evidence="1">
    <location>
        <begin position="39"/>
        <end position="62"/>
    </location>
</feature>
<comment type="caution">
    <text evidence="2">The sequence shown here is derived from an EMBL/GenBank/DDBJ whole genome shotgun (WGS) entry which is preliminary data.</text>
</comment>
<evidence type="ECO:0000313" key="2">
    <source>
        <dbReference type="EMBL" id="TCT08653.1"/>
    </source>
</evidence>
<dbReference type="Pfam" id="PF04247">
    <property type="entry name" value="SirB"/>
    <property type="match status" value="1"/>
</dbReference>
<evidence type="ECO:0000313" key="3">
    <source>
        <dbReference type="Proteomes" id="UP000295525"/>
    </source>
</evidence>
<keyword evidence="3" id="KW-1185">Reference proteome</keyword>
<dbReference type="OrthoDB" id="5588650at2"/>
<gene>
    <name evidence="2" type="ORF">EDC26_105206</name>
</gene>
<dbReference type="AlphaFoldDB" id="A0A4R3M7T3"/>
<dbReference type="InterPro" id="IPR007360">
    <property type="entry name" value="SirB"/>
</dbReference>
<name>A0A4R3M7T3_9BURK</name>
<dbReference type="Proteomes" id="UP000295525">
    <property type="component" value="Unassembled WGS sequence"/>
</dbReference>
<sequence length="124" mass="13497">MNYFIIKQLHMSAAALSIIFFVVRAYWSITGSGLLARRLVRILPHVIDTVLLVCGVILTFMLGGLQPWIIAKLVALVLYIGIGTIAIKRGKTAGSRGAAALIAIAIFFYIVGVAIRHNPMSWMG</sequence>
<dbReference type="EMBL" id="SMAJ01000005">
    <property type="protein sequence ID" value="TCT08653.1"/>
    <property type="molecule type" value="Genomic_DNA"/>
</dbReference>
<dbReference type="RefSeq" id="WP_132581820.1">
    <property type="nucleotide sequence ID" value="NZ_SMAJ01000005.1"/>
</dbReference>
<feature type="transmembrane region" description="Helical" evidence="1">
    <location>
        <begin position="98"/>
        <end position="115"/>
    </location>
</feature>
<dbReference type="PIRSF" id="PIRSF005610">
    <property type="entry name" value="SirB"/>
    <property type="match status" value="1"/>
</dbReference>
<proteinExistence type="predicted"/>
<evidence type="ECO:0000256" key="1">
    <source>
        <dbReference type="SAM" id="Phobius"/>
    </source>
</evidence>
<protein>
    <submittedName>
        <fullName evidence="2">Putative membrane protein SirB2</fullName>
    </submittedName>
</protein>
<feature type="transmembrane region" description="Helical" evidence="1">
    <location>
        <begin position="6"/>
        <end position="27"/>
    </location>
</feature>
<feature type="transmembrane region" description="Helical" evidence="1">
    <location>
        <begin position="68"/>
        <end position="86"/>
    </location>
</feature>
<dbReference type="GO" id="GO:0005886">
    <property type="term" value="C:plasma membrane"/>
    <property type="evidence" value="ECO:0007669"/>
    <property type="project" value="TreeGrafter"/>
</dbReference>
<dbReference type="PANTHER" id="PTHR39594:SF1">
    <property type="entry name" value="PROTEIN YCHQ"/>
    <property type="match status" value="1"/>
</dbReference>
<accession>A0A4R3M7T3</accession>